<accession>A0ACB9JQW0</accession>
<name>A0ACB9JQW0_9ASTR</name>
<gene>
    <name evidence="1" type="ORF">L1987_10006</name>
</gene>
<organism evidence="1 2">
    <name type="scientific">Smallanthus sonchifolius</name>
    <dbReference type="NCBI Taxonomy" id="185202"/>
    <lineage>
        <taxon>Eukaryota</taxon>
        <taxon>Viridiplantae</taxon>
        <taxon>Streptophyta</taxon>
        <taxon>Embryophyta</taxon>
        <taxon>Tracheophyta</taxon>
        <taxon>Spermatophyta</taxon>
        <taxon>Magnoliopsida</taxon>
        <taxon>eudicotyledons</taxon>
        <taxon>Gunneridae</taxon>
        <taxon>Pentapetalae</taxon>
        <taxon>asterids</taxon>
        <taxon>campanulids</taxon>
        <taxon>Asterales</taxon>
        <taxon>Asteraceae</taxon>
        <taxon>Asteroideae</taxon>
        <taxon>Heliantheae alliance</taxon>
        <taxon>Millerieae</taxon>
        <taxon>Smallanthus</taxon>
    </lineage>
</organism>
<comment type="caution">
    <text evidence="1">The sequence shown here is derived from an EMBL/GenBank/DDBJ whole genome shotgun (WGS) entry which is preliminary data.</text>
</comment>
<sequence length="346" mass="37209">MGFLMVILLSFLYMSFGPKIVSAATFDVTSYGAIGDANKDDTELLGDITAPKSLDGWKGCDTKGYLMSFTLVHGLIIDGPGQIDGQGSIWWGGGDITDITMLRFEKCDGLRLRGTQHINSPKSHVSISRCQGADLGNLRISAPEHSPNTDGIDISWSSHINIHDSVIESGDDCVAISGGTYDINVTGILCGPGHGISIGSLGKNGVYTTVEQVLVRDCNITGTQNGVRIKTVPYGKGYARSIVFEDINLINVKNPIVIDQHYCTNMESDDCPSPPTASSVKVSDVTYRNIHGSSASKKAIIFNCFSEFNCTEIVTNDVEITGVNVYAFCQNVQGDFIDTNPEITCN</sequence>
<reference evidence="2" key="1">
    <citation type="journal article" date="2022" name="Mol. Ecol. Resour.">
        <title>The genomes of chicory, endive, great burdock and yacon provide insights into Asteraceae palaeo-polyploidization history and plant inulin production.</title>
        <authorList>
            <person name="Fan W."/>
            <person name="Wang S."/>
            <person name="Wang H."/>
            <person name="Wang A."/>
            <person name="Jiang F."/>
            <person name="Liu H."/>
            <person name="Zhao H."/>
            <person name="Xu D."/>
            <person name="Zhang Y."/>
        </authorList>
    </citation>
    <scope>NUCLEOTIDE SEQUENCE [LARGE SCALE GENOMIC DNA]</scope>
    <source>
        <strain evidence="2">cv. Yunnan</strain>
    </source>
</reference>
<evidence type="ECO:0000313" key="1">
    <source>
        <dbReference type="EMBL" id="KAI3822416.1"/>
    </source>
</evidence>
<reference evidence="1 2" key="2">
    <citation type="journal article" date="2022" name="Mol. Ecol. Resour.">
        <title>The genomes of chicory, endive, great burdock and yacon provide insights into Asteraceae paleo-polyploidization history and plant inulin production.</title>
        <authorList>
            <person name="Fan W."/>
            <person name="Wang S."/>
            <person name="Wang H."/>
            <person name="Wang A."/>
            <person name="Jiang F."/>
            <person name="Liu H."/>
            <person name="Zhao H."/>
            <person name="Xu D."/>
            <person name="Zhang Y."/>
        </authorList>
    </citation>
    <scope>NUCLEOTIDE SEQUENCE [LARGE SCALE GENOMIC DNA]</scope>
    <source>
        <strain evidence="2">cv. Yunnan</strain>
        <tissue evidence="1">Leaves</tissue>
    </source>
</reference>
<dbReference type="Proteomes" id="UP001056120">
    <property type="component" value="Linkage Group LG03"/>
</dbReference>
<proteinExistence type="predicted"/>
<protein>
    <submittedName>
        <fullName evidence="1">Uncharacterized protein</fullName>
    </submittedName>
</protein>
<dbReference type="EMBL" id="CM042020">
    <property type="protein sequence ID" value="KAI3822416.1"/>
    <property type="molecule type" value="Genomic_DNA"/>
</dbReference>
<evidence type="ECO:0000313" key="2">
    <source>
        <dbReference type="Proteomes" id="UP001056120"/>
    </source>
</evidence>
<keyword evidence="2" id="KW-1185">Reference proteome</keyword>